<evidence type="ECO:0000313" key="3">
    <source>
        <dbReference type="EMBL" id="CAF1165370.1"/>
    </source>
</evidence>
<reference evidence="4" key="1">
    <citation type="submission" date="2021-02" db="EMBL/GenBank/DDBJ databases">
        <authorList>
            <person name="Nowell W R."/>
        </authorList>
    </citation>
    <scope>NUCLEOTIDE SEQUENCE</scope>
</reference>
<dbReference type="Proteomes" id="UP000663845">
    <property type="component" value="Unassembled WGS sequence"/>
</dbReference>
<dbReference type="GO" id="GO:0004659">
    <property type="term" value="F:prenyltransferase activity"/>
    <property type="evidence" value="ECO:0007669"/>
    <property type="project" value="InterPro"/>
</dbReference>
<dbReference type="EMBL" id="CAJNOG010000311">
    <property type="protein sequence ID" value="CAF1165370.1"/>
    <property type="molecule type" value="Genomic_DNA"/>
</dbReference>
<dbReference type="EMBL" id="CAJOAZ010003442">
    <property type="protein sequence ID" value="CAF4007761.1"/>
    <property type="molecule type" value="Genomic_DNA"/>
</dbReference>
<keyword evidence="2" id="KW-0460">Magnesium</keyword>
<dbReference type="PANTHER" id="PTHR12001">
    <property type="entry name" value="GERANYLGERANYL PYROPHOSPHATE SYNTHASE"/>
    <property type="match status" value="1"/>
</dbReference>
<dbReference type="GO" id="GO:0008299">
    <property type="term" value="P:isoprenoid biosynthetic process"/>
    <property type="evidence" value="ECO:0007669"/>
    <property type="project" value="InterPro"/>
</dbReference>
<dbReference type="GO" id="GO:0046872">
    <property type="term" value="F:metal ion binding"/>
    <property type="evidence" value="ECO:0007669"/>
    <property type="project" value="UniProtKB-KW"/>
</dbReference>
<accession>A0A819NZC8</accession>
<dbReference type="Pfam" id="PF00348">
    <property type="entry name" value="polyprenyl_synt"/>
    <property type="match status" value="1"/>
</dbReference>
<dbReference type="InterPro" id="IPR033749">
    <property type="entry name" value="Polyprenyl_synt_CS"/>
</dbReference>
<dbReference type="Pfam" id="PF19086">
    <property type="entry name" value="Terpene_syn_C_2"/>
    <property type="match status" value="1"/>
</dbReference>
<sequence length="526" mass="59859">MDMVNTNSILLPDLISICPFKAECNLAYETASHATEAWLNSYGIPYKESTQKFILGTALSIPHCSQARLRDVCDLWTLLVVADDILDNVPISEDVDGSTQQLLKNVTESLQTAGSFKPLTPFAAALHDWWQRILINITPGCRERFLTAYGTASEAMFLHLANKKNRQTIPDLDTYIKFRRDTGLGVHIFVCIEYSLELDSIDECWENDAFKCLVDYAIDATSWANDKILQPYNYLKSLPGKNIRITLIHALNYWFKAPEDKIIIIDDIIDKLHNASLLIDDIEDGSLIRRGAAAAHTVYGIPFTINAAEFTCCATIKIGFKFDHPRAVFIIVHHLVELHNGQGLDIWWRDNHVCPSEDEYCQMIVSKCGGLFRMAIELLRLFSPIQSDMRKNELIDDLCQALTLLFQIRDDYCNLISEEYTQSKSYCEDLSEGKFSFPIIHALNIRPDDSRLGDILKQRTYYIDLKQEAVQLLHEFGSIEYTRGICVKLANKCYELIDKLEGNLYLKMAVDQLAAIFQVPAETKVE</sequence>
<proteinExistence type="predicted"/>
<comment type="caution">
    <text evidence="4">The sequence shown here is derived from an EMBL/GenBank/DDBJ whole genome shotgun (WGS) entry which is preliminary data.</text>
</comment>
<dbReference type="InterPro" id="IPR000092">
    <property type="entry name" value="Polyprenyl_synt"/>
</dbReference>
<dbReference type="InterPro" id="IPR008949">
    <property type="entry name" value="Isoprenoid_synthase_dom_sf"/>
</dbReference>
<dbReference type="PROSITE" id="PS00723">
    <property type="entry name" value="POLYPRENYL_SYNTHASE_1"/>
    <property type="match status" value="1"/>
</dbReference>
<evidence type="ECO:0000256" key="1">
    <source>
        <dbReference type="ARBA" id="ARBA00022723"/>
    </source>
</evidence>
<evidence type="ECO:0000313" key="5">
    <source>
        <dbReference type="Proteomes" id="UP000663844"/>
    </source>
</evidence>
<keyword evidence="1" id="KW-0479">Metal-binding</keyword>
<organism evidence="4 5">
    <name type="scientific">Adineta steineri</name>
    <dbReference type="NCBI Taxonomy" id="433720"/>
    <lineage>
        <taxon>Eukaryota</taxon>
        <taxon>Metazoa</taxon>
        <taxon>Spiralia</taxon>
        <taxon>Gnathifera</taxon>
        <taxon>Rotifera</taxon>
        <taxon>Eurotatoria</taxon>
        <taxon>Bdelloidea</taxon>
        <taxon>Adinetida</taxon>
        <taxon>Adinetidae</taxon>
        <taxon>Adineta</taxon>
    </lineage>
</organism>
<dbReference type="PANTHER" id="PTHR12001:SF44">
    <property type="entry name" value="GERANYLGERANYL PYROPHOSPHATE SYNTHASE"/>
    <property type="match status" value="1"/>
</dbReference>
<evidence type="ECO:0000256" key="2">
    <source>
        <dbReference type="ARBA" id="ARBA00022842"/>
    </source>
</evidence>
<dbReference type="Proteomes" id="UP000663844">
    <property type="component" value="Unassembled WGS sequence"/>
</dbReference>
<dbReference type="Gene3D" id="1.10.600.10">
    <property type="entry name" value="Farnesyl Diphosphate Synthase"/>
    <property type="match status" value="2"/>
</dbReference>
<dbReference type="AlphaFoldDB" id="A0A819NZC8"/>
<dbReference type="SUPFAM" id="SSF48576">
    <property type="entry name" value="Terpenoid synthases"/>
    <property type="match status" value="2"/>
</dbReference>
<name>A0A819NZC8_9BILA</name>
<protein>
    <submittedName>
        <fullName evidence="4">Uncharacterized protein</fullName>
    </submittedName>
</protein>
<evidence type="ECO:0000313" key="4">
    <source>
        <dbReference type="EMBL" id="CAF4007761.1"/>
    </source>
</evidence>
<gene>
    <name evidence="3" type="ORF">JYZ213_LOCUS24896</name>
    <name evidence="4" type="ORF">OXD698_LOCUS29909</name>
</gene>